<organism evidence="1 2">
    <name type="scientific">Tomitella cavernea</name>
    <dbReference type="NCBI Taxonomy" id="1387982"/>
    <lineage>
        <taxon>Bacteria</taxon>
        <taxon>Bacillati</taxon>
        <taxon>Actinomycetota</taxon>
        <taxon>Actinomycetes</taxon>
        <taxon>Mycobacteriales</taxon>
        <taxon>Tomitella</taxon>
    </lineage>
</organism>
<comment type="caution">
    <text evidence="1">The sequence shown here is derived from an EMBL/GenBank/DDBJ whole genome shotgun (WGS) entry which is preliminary data.</text>
</comment>
<accession>A0ABP9C998</accession>
<evidence type="ECO:0000313" key="1">
    <source>
        <dbReference type="EMBL" id="GAA4806934.1"/>
    </source>
</evidence>
<sequence>MAATTGITLPLEAVRDTVGCQWDVGLVDVGSHVSFTWYRGSPIGRERAIDGAVGRDVQEVAVGGRPGFSSQSDSSLCEVGVQYGADFFLWSVSYGVDMPSPPAGGVCGVAMTLATMTAERAG</sequence>
<evidence type="ECO:0008006" key="3">
    <source>
        <dbReference type="Google" id="ProtNLM"/>
    </source>
</evidence>
<proteinExistence type="predicted"/>
<dbReference type="InterPro" id="IPR024520">
    <property type="entry name" value="DUF3558"/>
</dbReference>
<evidence type="ECO:0000313" key="2">
    <source>
        <dbReference type="Proteomes" id="UP001500839"/>
    </source>
</evidence>
<keyword evidence="2" id="KW-1185">Reference proteome</keyword>
<gene>
    <name evidence="1" type="ORF">GCM10023353_07800</name>
</gene>
<reference evidence="2" key="1">
    <citation type="journal article" date="2019" name="Int. J. Syst. Evol. Microbiol.">
        <title>The Global Catalogue of Microorganisms (GCM) 10K type strain sequencing project: providing services to taxonomists for standard genome sequencing and annotation.</title>
        <authorList>
            <consortium name="The Broad Institute Genomics Platform"/>
            <consortium name="The Broad Institute Genome Sequencing Center for Infectious Disease"/>
            <person name="Wu L."/>
            <person name="Ma J."/>
        </authorList>
    </citation>
    <scope>NUCLEOTIDE SEQUENCE [LARGE SCALE GENOMIC DNA]</scope>
    <source>
        <strain evidence="2">JCM 18542</strain>
    </source>
</reference>
<dbReference type="Proteomes" id="UP001500839">
    <property type="component" value="Unassembled WGS sequence"/>
</dbReference>
<dbReference type="Pfam" id="PF12079">
    <property type="entry name" value="DUF3558"/>
    <property type="match status" value="1"/>
</dbReference>
<protein>
    <recommendedName>
        <fullName evidence="3">DUF3558 domain-containing protein</fullName>
    </recommendedName>
</protein>
<name>A0ABP9C998_9ACTN</name>
<dbReference type="EMBL" id="BAABKQ010000001">
    <property type="protein sequence ID" value="GAA4806934.1"/>
    <property type="molecule type" value="Genomic_DNA"/>
</dbReference>